<feature type="non-terminal residue" evidence="2">
    <location>
        <position position="957"/>
    </location>
</feature>
<evidence type="ECO:0000313" key="2">
    <source>
        <dbReference type="EMBL" id="CAK9023068.1"/>
    </source>
</evidence>
<evidence type="ECO:0000256" key="1">
    <source>
        <dbReference type="SAM" id="MobiDB-lite"/>
    </source>
</evidence>
<comment type="caution">
    <text evidence="2">The sequence shown here is derived from an EMBL/GenBank/DDBJ whole genome shotgun (WGS) entry which is preliminary data.</text>
</comment>
<evidence type="ECO:0000313" key="3">
    <source>
        <dbReference type="Proteomes" id="UP001642464"/>
    </source>
</evidence>
<gene>
    <name evidence="2" type="ORF">SCF082_LOCUS16046</name>
</gene>
<keyword evidence="3" id="KW-1185">Reference proteome</keyword>
<sequence>MWLAGGVDREKWFNHRFAPGQLVECGIRDNEGHAQGTVILEIAAALSTDDQGHWVTAKFLGASDAHMQWWMSEGAGKKLAAKCAYHFCEDSSHDCKVSRRGASIHVEKFRVLGQKEVNNHVPSWAFAKSMGKHFMDFLKKKGMEPKAEEAKGALPWVDPGEEASEEEEEESSGSREKEGLKSKLLKARDMVKRLERELSGKKKASKSGGIKAKKEKVKRKKKVEPDAEVKKKRKKEKKSPSPGGGKKKKRKAAGADEERDKEARVAKKKKKDIEESSSYSEEEEEGLFGEGTEGKASSSAKKGQRDRGPFGGGDIVRYQGESSSESEAVFREAPTVPKASNQLKLMQYAKRTPGRLASRLLLKMQVEGAQGAVGANPADRGELTPPAAVHYFHTMIVPQLGQRLGMRAHREMRTLCTALDMLARKLPAHAADLLGQRLKAIEKSCHDGHWQAAQFLELLGPDAGGLLERDEEVFMNREHLLELKLKGSYLAEERSPVELFYGLWRTFEGKDSPLSRLAQLGRSQGAPLEEKSSKSLRGDELLPINPQAAITYLQAHGEVKAQGVAGMVTALNLLARSQGHGGWSNPEVKADLTQAQKLTVDHLRRALDYVEERKLKCGRFKQTAKRLADVRFDYQGEPVVVMEDIMADKVIAAWPGVGQAAVQDALSFLPEKLKAKLLDPTSCLKPVHEWPSEPHQSKVRASDEEWKKVVSAAYVRGLMVAVECGEVFKDQKGRPVLNGAGAVKKEKKVNGKVVSTQRFISNLIPSNMFQDRLDGDDKLLPYLGQLTLLEQEEDEVWLVDSEDFTSCFNLFRLPPVWHKFMAFEKPVDASLLGGVAGKMVYPAMAVLPMGWVSSVAVVQSIVRSLVFKEAEIPVESEVAKTQPLPADEDLTVIYLDSYDQLRKFKKGCQEVLSPEMSERHKRFLRVCEDLALPLNDGKRLVASTLGALQGGELDGED</sequence>
<dbReference type="Proteomes" id="UP001642464">
    <property type="component" value="Unassembled WGS sequence"/>
</dbReference>
<reference evidence="2 3" key="1">
    <citation type="submission" date="2024-02" db="EMBL/GenBank/DDBJ databases">
        <authorList>
            <person name="Chen Y."/>
            <person name="Shah S."/>
            <person name="Dougan E. K."/>
            <person name="Thang M."/>
            <person name="Chan C."/>
        </authorList>
    </citation>
    <scope>NUCLEOTIDE SEQUENCE [LARGE SCALE GENOMIC DNA]</scope>
</reference>
<protein>
    <submittedName>
        <fullName evidence="2">Uncharacterized protein</fullName>
    </submittedName>
</protein>
<dbReference type="EMBL" id="CAXAMM010010329">
    <property type="protein sequence ID" value="CAK9023068.1"/>
    <property type="molecule type" value="Genomic_DNA"/>
</dbReference>
<organism evidence="2 3">
    <name type="scientific">Durusdinium trenchii</name>
    <dbReference type="NCBI Taxonomy" id="1381693"/>
    <lineage>
        <taxon>Eukaryota</taxon>
        <taxon>Sar</taxon>
        <taxon>Alveolata</taxon>
        <taxon>Dinophyceae</taxon>
        <taxon>Suessiales</taxon>
        <taxon>Symbiodiniaceae</taxon>
        <taxon>Durusdinium</taxon>
    </lineage>
</organism>
<feature type="compositionally biased region" description="Basic residues" evidence="1">
    <location>
        <begin position="201"/>
        <end position="222"/>
    </location>
</feature>
<feature type="compositionally biased region" description="Acidic residues" evidence="1">
    <location>
        <begin position="159"/>
        <end position="171"/>
    </location>
</feature>
<feature type="compositionally biased region" description="Basic and acidic residues" evidence="1">
    <location>
        <begin position="172"/>
        <end position="200"/>
    </location>
</feature>
<feature type="region of interest" description="Disordered" evidence="1">
    <location>
        <begin position="148"/>
        <end position="335"/>
    </location>
</feature>
<name>A0ABP0K8F0_9DINO</name>
<feature type="compositionally biased region" description="Basic and acidic residues" evidence="1">
    <location>
        <begin position="253"/>
        <end position="265"/>
    </location>
</feature>
<proteinExistence type="predicted"/>
<accession>A0ABP0K8F0</accession>